<evidence type="ECO:0000313" key="12">
    <source>
        <dbReference type="EMBL" id="PRT55798.1"/>
    </source>
</evidence>
<keyword evidence="7" id="KW-0539">Nucleus</keyword>
<dbReference type="SMART" id="SM00317">
    <property type="entry name" value="SET"/>
    <property type="match status" value="1"/>
</dbReference>
<feature type="domain" description="Post-SET" evidence="10">
    <location>
        <begin position="359"/>
        <end position="375"/>
    </location>
</feature>
<evidence type="ECO:0000259" key="9">
    <source>
        <dbReference type="PROSITE" id="PS50280"/>
    </source>
</evidence>
<dbReference type="RefSeq" id="XP_024665743.1">
    <property type="nucleotide sequence ID" value="XM_024809975.1"/>
</dbReference>
<evidence type="ECO:0000256" key="6">
    <source>
        <dbReference type="ARBA" id="ARBA00022691"/>
    </source>
</evidence>
<dbReference type="Pfam" id="PF17907">
    <property type="entry name" value="AWS"/>
    <property type="match status" value="1"/>
</dbReference>
<evidence type="ECO:0000256" key="3">
    <source>
        <dbReference type="ARBA" id="ARBA00022454"/>
    </source>
</evidence>
<feature type="domain" description="SET" evidence="9">
    <location>
        <begin position="232"/>
        <end position="351"/>
    </location>
</feature>
<dbReference type="SUPFAM" id="SSF82199">
    <property type="entry name" value="SET domain"/>
    <property type="match status" value="1"/>
</dbReference>
<feature type="compositionally biased region" description="Polar residues" evidence="8">
    <location>
        <begin position="624"/>
        <end position="636"/>
    </location>
</feature>
<feature type="domain" description="AWS" evidence="11">
    <location>
        <begin position="178"/>
        <end position="224"/>
    </location>
</feature>
<gene>
    <name evidence="12" type="ORF">B9G98_03418</name>
</gene>
<organism evidence="12 13">
    <name type="scientific">Wickerhamiella sorbophila</name>
    <dbReference type="NCBI Taxonomy" id="45607"/>
    <lineage>
        <taxon>Eukaryota</taxon>
        <taxon>Fungi</taxon>
        <taxon>Dikarya</taxon>
        <taxon>Ascomycota</taxon>
        <taxon>Saccharomycotina</taxon>
        <taxon>Dipodascomycetes</taxon>
        <taxon>Dipodascales</taxon>
        <taxon>Trichomonascaceae</taxon>
        <taxon>Wickerhamiella</taxon>
    </lineage>
</organism>
<dbReference type="GO" id="GO:0032259">
    <property type="term" value="P:methylation"/>
    <property type="evidence" value="ECO:0007669"/>
    <property type="project" value="UniProtKB-KW"/>
</dbReference>
<dbReference type="Proteomes" id="UP000238350">
    <property type="component" value="Unassembled WGS sequence"/>
</dbReference>
<dbReference type="GO" id="GO:0042054">
    <property type="term" value="F:histone methyltransferase activity"/>
    <property type="evidence" value="ECO:0007669"/>
    <property type="project" value="InterPro"/>
</dbReference>
<dbReference type="Gene3D" id="2.170.270.10">
    <property type="entry name" value="SET domain"/>
    <property type="match status" value="1"/>
</dbReference>
<keyword evidence="5 12" id="KW-0808">Transferase</keyword>
<dbReference type="InterPro" id="IPR006560">
    <property type="entry name" value="AWS_dom"/>
</dbReference>
<keyword evidence="4 12" id="KW-0489">Methyltransferase</keyword>
<name>A0A2T0FLC7_9ASCO</name>
<sequence>MHEAPKTLSPAGQGRQYDGSRPPKRDQCYPILRSNPVLQRIPFHARIPFRKSIQVPVEESFDVDQEARAFKRAKKTGQYVSGKVIVTHGVYNKRGVARKVFPLPRGVSYNELKRPRPFKLPYFIYRELFDIEGLPRPAEEEISDSDSEQPAAEPPKVQPWKVMRRNAYVKLNPPPKARDMAMCVCEPGFCDEDCLNRASFIECDPTCCPSGLRDCSNRAIQELTAKLAVHPESIGIKIVSAGSKGHGLFATRDFAPHELILEYTGDVIDSSEMERRLVNDYRGSDRFYCLSLGQGLAIDSGRRGSEARFVNHSCNPNSEMQKWFVKGVPRVGLFAGERGVSAGTEFTYDYNFDVFTGAMAQKCYCGELTCRGIIGKRPPKSNSSGQLINEATTAFIPVETNGENPPVRVRIVLNKSKPVTPGAVVPLKRSLRRQQAVMETEAEAEAEAEAVSNRRGHTLSSLLNPPVSPIVRELRRLSKPRYRESVSSDDDETETGNLPNRSFTESPPAVSDALPNGEQEDTSMKDVTVSITSEPSAIAEALVDPKTPAKDQEKAISPDAVGPSTEVPLLVPSPMGMVWQMFRVTPINKPVDSSRTNMLQGISLSSPALNSPAVMGISANISGVTATPTPSTSKVTASNFSPAPSSSSNPSSRSPTEEGTTDTPKARSTRSKGAQASSRRTSRSRQNKSSTRRLSRPISPAISASRPSLMNGNITSFSIGSHQPGADRSTWNAEPGMAHRPEYVSNIVATSTPPPDRSQTMPSYPQVPPMPVYMRQSPYPVYSPVHPVGPPDVSHGMNLPKAPNPMVMGSPPLQYYPTIHVPNDGMGPLQTPPVVMPRHGPQ</sequence>
<dbReference type="PANTHER" id="PTHR22884">
    <property type="entry name" value="SET DOMAIN PROTEINS"/>
    <property type="match status" value="1"/>
</dbReference>
<dbReference type="InterPro" id="IPR050777">
    <property type="entry name" value="SET2_Histone-Lys_MeTrsfase"/>
</dbReference>
<feature type="region of interest" description="Disordered" evidence="8">
    <location>
        <begin position="480"/>
        <end position="525"/>
    </location>
</feature>
<dbReference type="Pfam" id="PF00856">
    <property type="entry name" value="SET"/>
    <property type="match status" value="1"/>
</dbReference>
<evidence type="ECO:0000256" key="4">
    <source>
        <dbReference type="ARBA" id="ARBA00022603"/>
    </source>
</evidence>
<feature type="region of interest" description="Disordered" evidence="8">
    <location>
        <begin position="1"/>
        <end position="26"/>
    </location>
</feature>
<proteinExistence type="predicted"/>
<keyword evidence="6" id="KW-0949">S-adenosyl-L-methionine</keyword>
<keyword evidence="13" id="KW-1185">Reference proteome</keyword>
<evidence type="ECO:0000256" key="7">
    <source>
        <dbReference type="ARBA" id="ARBA00023242"/>
    </source>
</evidence>
<dbReference type="InterPro" id="IPR003616">
    <property type="entry name" value="Post-SET_dom"/>
</dbReference>
<dbReference type="PROSITE" id="PS50868">
    <property type="entry name" value="POST_SET"/>
    <property type="match status" value="1"/>
</dbReference>
<feature type="region of interest" description="Disordered" evidence="8">
    <location>
        <begin position="436"/>
        <end position="465"/>
    </location>
</feature>
<accession>A0A2T0FLC7</accession>
<feature type="compositionally biased region" description="Low complexity" evidence="8">
    <location>
        <begin position="637"/>
        <end position="654"/>
    </location>
</feature>
<dbReference type="AlphaFoldDB" id="A0A2T0FLC7"/>
<comment type="subcellular location">
    <subcellularLocation>
        <location evidence="2">Chromosome</location>
    </subcellularLocation>
    <subcellularLocation>
        <location evidence="1">Nucleus</location>
    </subcellularLocation>
</comment>
<feature type="compositionally biased region" description="Low complexity" evidence="8">
    <location>
        <begin position="696"/>
        <end position="708"/>
    </location>
</feature>
<evidence type="ECO:0000256" key="8">
    <source>
        <dbReference type="SAM" id="MobiDB-lite"/>
    </source>
</evidence>
<dbReference type="OrthoDB" id="422362at2759"/>
<dbReference type="PROSITE" id="PS51215">
    <property type="entry name" value="AWS"/>
    <property type="match status" value="1"/>
</dbReference>
<dbReference type="InterPro" id="IPR046341">
    <property type="entry name" value="SET_dom_sf"/>
</dbReference>
<evidence type="ECO:0000256" key="2">
    <source>
        <dbReference type="ARBA" id="ARBA00004286"/>
    </source>
</evidence>
<keyword evidence="3" id="KW-0158">Chromosome</keyword>
<evidence type="ECO:0000259" key="10">
    <source>
        <dbReference type="PROSITE" id="PS50868"/>
    </source>
</evidence>
<dbReference type="GO" id="GO:0005634">
    <property type="term" value="C:nucleus"/>
    <property type="evidence" value="ECO:0007669"/>
    <property type="project" value="UniProtKB-SubCell"/>
</dbReference>
<dbReference type="InterPro" id="IPR001214">
    <property type="entry name" value="SET_dom"/>
</dbReference>
<feature type="compositionally biased region" description="Basic residues" evidence="8">
    <location>
        <begin position="680"/>
        <end position="695"/>
    </location>
</feature>
<protein>
    <submittedName>
        <fullName evidence="12">Histone-lysine N-methyltransferase ASH1L</fullName>
    </submittedName>
</protein>
<evidence type="ECO:0000256" key="5">
    <source>
        <dbReference type="ARBA" id="ARBA00022679"/>
    </source>
</evidence>
<evidence type="ECO:0000256" key="1">
    <source>
        <dbReference type="ARBA" id="ARBA00004123"/>
    </source>
</evidence>
<dbReference type="STRING" id="45607.A0A2T0FLC7"/>
<dbReference type="GeneID" id="36517166"/>
<reference evidence="12 13" key="1">
    <citation type="submission" date="2017-04" db="EMBL/GenBank/DDBJ databases">
        <title>Genome sequencing of [Candida] sorbophila.</title>
        <authorList>
            <person name="Ahn J.O."/>
        </authorList>
    </citation>
    <scope>NUCLEOTIDE SEQUENCE [LARGE SCALE GENOMIC DNA]</scope>
    <source>
        <strain evidence="12 13">DS02</strain>
    </source>
</reference>
<evidence type="ECO:0000313" key="13">
    <source>
        <dbReference type="Proteomes" id="UP000238350"/>
    </source>
</evidence>
<dbReference type="GO" id="GO:0005694">
    <property type="term" value="C:chromosome"/>
    <property type="evidence" value="ECO:0007669"/>
    <property type="project" value="UniProtKB-SubCell"/>
</dbReference>
<feature type="region of interest" description="Disordered" evidence="8">
    <location>
        <begin position="624"/>
        <end position="734"/>
    </location>
</feature>
<dbReference type="PROSITE" id="PS50280">
    <property type="entry name" value="SET"/>
    <property type="match status" value="1"/>
</dbReference>
<comment type="caution">
    <text evidence="12">The sequence shown here is derived from an EMBL/GenBank/DDBJ whole genome shotgun (WGS) entry which is preliminary data.</text>
</comment>
<feature type="compositionally biased region" description="Polar residues" evidence="8">
    <location>
        <begin position="710"/>
        <end position="721"/>
    </location>
</feature>
<evidence type="ECO:0000259" key="11">
    <source>
        <dbReference type="PROSITE" id="PS51215"/>
    </source>
</evidence>
<feature type="compositionally biased region" description="Polar residues" evidence="8">
    <location>
        <begin position="495"/>
        <end position="505"/>
    </location>
</feature>
<dbReference type="EMBL" id="NDIQ01000022">
    <property type="protein sequence ID" value="PRT55798.1"/>
    <property type="molecule type" value="Genomic_DNA"/>
</dbReference>